<organism evidence="1 2">
    <name type="scientific">Cladophialophora bantiana (strain ATCC 10958 / CBS 173.52 / CDC B-1940 / NIH 8579)</name>
    <name type="common">Xylohypha bantiana</name>
    <dbReference type="NCBI Taxonomy" id="1442370"/>
    <lineage>
        <taxon>Eukaryota</taxon>
        <taxon>Fungi</taxon>
        <taxon>Dikarya</taxon>
        <taxon>Ascomycota</taxon>
        <taxon>Pezizomycotina</taxon>
        <taxon>Eurotiomycetes</taxon>
        <taxon>Chaetothyriomycetidae</taxon>
        <taxon>Chaetothyriales</taxon>
        <taxon>Herpotrichiellaceae</taxon>
        <taxon>Cladophialophora</taxon>
    </lineage>
</organism>
<protein>
    <recommendedName>
        <fullName evidence="3">BTB domain-containing protein</fullName>
    </recommendedName>
</protein>
<reference evidence="1" key="1">
    <citation type="submission" date="2015-01" db="EMBL/GenBank/DDBJ databases">
        <title>The Genome Sequence of Cladophialophora bantiana CBS 173.52.</title>
        <authorList>
            <consortium name="The Broad Institute Genomics Platform"/>
            <person name="Cuomo C."/>
            <person name="de Hoog S."/>
            <person name="Gorbushina A."/>
            <person name="Stielow B."/>
            <person name="Teixiera M."/>
            <person name="Abouelleil A."/>
            <person name="Chapman S.B."/>
            <person name="Priest M."/>
            <person name="Young S.K."/>
            <person name="Wortman J."/>
            <person name="Nusbaum C."/>
            <person name="Birren B."/>
        </authorList>
    </citation>
    <scope>NUCLEOTIDE SEQUENCE [LARGE SCALE GENOMIC DNA]</scope>
    <source>
        <strain evidence="1">CBS 173.52</strain>
    </source>
</reference>
<dbReference type="InterPro" id="IPR011333">
    <property type="entry name" value="SKP1/BTB/POZ_sf"/>
</dbReference>
<dbReference type="EMBL" id="KN846986">
    <property type="protein sequence ID" value="KIW94292.1"/>
    <property type="molecule type" value="Genomic_DNA"/>
</dbReference>
<dbReference type="Proteomes" id="UP000053789">
    <property type="component" value="Unassembled WGS sequence"/>
</dbReference>
<evidence type="ECO:0008006" key="3">
    <source>
        <dbReference type="Google" id="ProtNLM"/>
    </source>
</evidence>
<evidence type="ECO:0000313" key="1">
    <source>
        <dbReference type="EMBL" id="KIW94292.1"/>
    </source>
</evidence>
<dbReference type="RefSeq" id="XP_016620961.1">
    <property type="nucleotide sequence ID" value="XM_016763348.1"/>
</dbReference>
<dbReference type="AlphaFoldDB" id="A0A0D2G6Q2"/>
<dbReference type="HOGENOM" id="CLU_057752_1_1_1"/>
<proteinExistence type="predicted"/>
<gene>
    <name evidence="1" type="ORF">Z519_05608</name>
</gene>
<dbReference type="VEuPathDB" id="FungiDB:Z519_05608"/>
<dbReference type="OrthoDB" id="6359816at2759"/>
<evidence type="ECO:0000313" key="2">
    <source>
        <dbReference type="Proteomes" id="UP000053789"/>
    </source>
</evidence>
<dbReference type="GeneID" id="27698536"/>
<sequence length="170" mass="19445">MIELKEDDQRAVEAMLRFMYGCDRDSGINYDGPISPMLFNTEVYKVADKYRVSALTQLSKRRIQDDFPRVIRGVYGPSQCQKPQETIAHISHEQMKVLQKKDSFLRVLQETSGFAADLVLLQAKAITSQTSQISMPQLRWTVRSETSRCKLCCLICGTGRLESDLRLHLL</sequence>
<accession>A0A0D2G6Q2</accession>
<name>A0A0D2G6Q2_CLAB1</name>
<keyword evidence="2" id="KW-1185">Reference proteome</keyword>
<dbReference type="Gene3D" id="3.30.710.10">
    <property type="entry name" value="Potassium Channel Kv1.1, Chain A"/>
    <property type="match status" value="1"/>
</dbReference>